<protein>
    <submittedName>
        <fullName evidence="2">Uncharacterized protein</fullName>
    </submittedName>
</protein>
<dbReference type="Proteomes" id="UP000299211">
    <property type="component" value="Unassembled WGS sequence"/>
</dbReference>
<dbReference type="EMBL" id="BJHY01000001">
    <property type="protein sequence ID" value="GDY72535.1"/>
    <property type="molecule type" value="Genomic_DNA"/>
</dbReference>
<name>A0A4D4MLP3_STRAX</name>
<dbReference type="AlphaFoldDB" id="A0A4D4MLP3"/>
<proteinExistence type="predicted"/>
<evidence type="ECO:0000256" key="1">
    <source>
        <dbReference type="SAM" id="MobiDB-lite"/>
    </source>
</evidence>
<feature type="compositionally biased region" description="Basic and acidic residues" evidence="1">
    <location>
        <begin position="73"/>
        <end position="83"/>
    </location>
</feature>
<evidence type="ECO:0000313" key="2">
    <source>
        <dbReference type="EMBL" id="GDY72535.1"/>
    </source>
</evidence>
<feature type="compositionally biased region" description="Low complexity" evidence="1">
    <location>
        <begin position="100"/>
        <end position="111"/>
    </location>
</feature>
<feature type="compositionally biased region" description="Basic residues" evidence="1">
    <location>
        <begin position="112"/>
        <end position="124"/>
    </location>
</feature>
<accession>A0A4D4MLP3</accession>
<sequence>MVQVQCVRIRRKGHLAAAHVTVGDARHDDRLPRARVPGGESRVPRGVAGEPRTASLGIVAPREAGQQPASTDAHGRAREEAVRETVQPKPDSRDDVLGARVGRPSSAPPSSRGRRSSTGRRRPRWAAGVTARQLPMCRGYVES</sequence>
<comment type="caution">
    <text evidence="2">The sequence shown here is derived from an EMBL/GenBank/DDBJ whole genome shotgun (WGS) entry which is preliminary data.</text>
</comment>
<feature type="region of interest" description="Disordered" evidence="1">
    <location>
        <begin position="26"/>
        <end position="143"/>
    </location>
</feature>
<reference evidence="2 3" key="1">
    <citation type="submission" date="2019-04" db="EMBL/GenBank/DDBJ databases">
        <title>Draft genome sequences of Streptomyces avermitilis ATCC 31267.</title>
        <authorList>
            <person name="Komaki H."/>
            <person name="Tamura T."/>
            <person name="Hosoyama A."/>
        </authorList>
    </citation>
    <scope>NUCLEOTIDE SEQUENCE [LARGE SCALE GENOMIC DNA]</scope>
    <source>
        <strain evidence="2 3">ATCC 31267</strain>
    </source>
</reference>
<evidence type="ECO:0000313" key="3">
    <source>
        <dbReference type="Proteomes" id="UP000299211"/>
    </source>
</evidence>
<organism evidence="2 3">
    <name type="scientific">Streptomyces avermitilis</name>
    <dbReference type="NCBI Taxonomy" id="33903"/>
    <lineage>
        <taxon>Bacteria</taxon>
        <taxon>Bacillati</taxon>
        <taxon>Actinomycetota</taxon>
        <taxon>Actinomycetes</taxon>
        <taxon>Kitasatosporales</taxon>
        <taxon>Streptomycetaceae</taxon>
        <taxon>Streptomyces</taxon>
    </lineage>
</organism>
<gene>
    <name evidence="2" type="ORF">SAV31267_020200</name>
</gene>